<dbReference type="PANTHER" id="PTHR38137">
    <property type="entry name" value="PRC-BARREL DOMAIN PROTEIN"/>
    <property type="match status" value="1"/>
</dbReference>
<dbReference type="Pfam" id="PF05239">
    <property type="entry name" value="PRC"/>
    <property type="match status" value="1"/>
</dbReference>
<dbReference type="InterPro" id="IPR011033">
    <property type="entry name" value="PRC_barrel-like_sf"/>
</dbReference>
<proteinExistence type="predicted"/>
<sequence>MVKVFGSTLPGKTVMGVDGSVLGKLINVMIDKRTGVLTEFLVKPDPSIELQGVKKDGEYLVVPASAVRSIRDYIVVDKQRIRGSSVVEEI</sequence>
<accession>A0A832RWX3</accession>
<gene>
    <name evidence="2" type="ORF">HA299_04590</name>
</gene>
<name>A0A832RWX3_9EURY</name>
<protein>
    <submittedName>
        <fullName evidence="2">PRC-barrel domain containing protein</fullName>
    </submittedName>
</protein>
<feature type="domain" description="PRC-barrel" evidence="1">
    <location>
        <begin position="2"/>
        <end position="77"/>
    </location>
</feature>
<dbReference type="EMBL" id="DUIH01000014">
    <property type="protein sequence ID" value="HIH69881.1"/>
    <property type="molecule type" value="Genomic_DNA"/>
</dbReference>
<dbReference type="InterPro" id="IPR027275">
    <property type="entry name" value="PRC-brl_dom"/>
</dbReference>
<dbReference type="Proteomes" id="UP000600363">
    <property type="component" value="Unassembled WGS sequence"/>
</dbReference>
<evidence type="ECO:0000313" key="3">
    <source>
        <dbReference type="Proteomes" id="UP000600363"/>
    </source>
</evidence>
<evidence type="ECO:0000259" key="1">
    <source>
        <dbReference type="Pfam" id="PF05239"/>
    </source>
</evidence>
<evidence type="ECO:0000313" key="2">
    <source>
        <dbReference type="EMBL" id="HIH69881.1"/>
    </source>
</evidence>
<dbReference type="SUPFAM" id="SSF50346">
    <property type="entry name" value="PRC-barrel domain"/>
    <property type="match status" value="1"/>
</dbReference>
<dbReference type="AlphaFoldDB" id="A0A832RWX3"/>
<dbReference type="RefSeq" id="WP_042686544.1">
    <property type="nucleotide sequence ID" value="NZ_DUIH01000014.1"/>
</dbReference>
<comment type="caution">
    <text evidence="2">The sequence shown here is derived from an EMBL/GenBank/DDBJ whole genome shotgun (WGS) entry which is preliminary data.</text>
</comment>
<organism evidence="2 3">
    <name type="scientific">Methermicoccus shengliensis</name>
    <dbReference type="NCBI Taxonomy" id="660064"/>
    <lineage>
        <taxon>Archaea</taxon>
        <taxon>Methanobacteriati</taxon>
        <taxon>Methanobacteriota</taxon>
        <taxon>Stenosarchaea group</taxon>
        <taxon>Methanomicrobia</taxon>
        <taxon>Methanosarcinales</taxon>
        <taxon>Methermicoccaceae</taxon>
        <taxon>Methermicoccus</taxon>
    </lineage>
</organism>
<reference evidence="2" key="1">
    <citation type="journal article" date="2020" name="bioRxiv">
        <title>A rank-normalized archaeal taxonomy based on genome phylogeny resolves widespread incomplete and uneven classifications.</title>
        <authorList>
            <person name="Rinke C."/>
            <person name="Chuvochina M."/>
            <person name="Mussig A.J."/>
            <person name="Chaumeil P.-A."/>
            <person name="Waite D.W."/>
            <person name="Whitman W.B."/>
            <person name="Parks D.H."/>
            <person name="Hugenholtz P."/>
        </authorList>
    </citation>
    <scope>NUCLEOTIDE SEQUENCE</scope>
    <source>
        <strain evidence="2">UBA12518</strain>
    </source>
</reference>
<dbReference type="PANTHER" id="PTHR38137:SF2">
    <property type="entry name" value="PRC-BARREL DOMAIN-CONTAINING PROTEIN"/>
    <property type="match status" value="1"/>
</dbReference>
<dbReference type="Gene3D" id="2.30.30.240">
    <property type="entry name" value="PRC-barrel domain"/>
    <property type="match status" value="1"/>
</dbReference>